<dbReference type="InterPro" id="IPR010707">
    <property type="entry name" value="DUF1285"/>
</dbReference>
<dbReference type="InterPro" id="IPR023361">
    <property type="entry name" value="DUF1285_beta_roll_sf"/>
</dbReference>
<feature type="domain" description="DUF1285" evidence="2">
    <location>
        <begin position="98"/>
        <end position="191"/>
    </location>
</feature>
<evidence type="ECO:0000313" key="3">
    <source>
        <dbReference type="EMBL" id="UZE94459.1"/>
    </source>
</evidence>
<dbReference type="Gene3D" id="3.10.540.10">
    <property type="entry name" value="duf1285 like domain"/>
    <property type="match status" value="1"/>
</dbReference>
<dbReference type="Pfam" id="PF06938">
    <property type="entry name" value="DUF1285_N"/>
    <property type="match status" value="1"/>
</dbReference>
<sequence>MTAKKSNDQLEDTMKVLADIKDSKTKNGYPPVDQWNPDVVGEIDIRIDREGDWYYQGDKMARKAMVKLFSSILRLDEGDGYFLVTPVEKMKISVDVAPFSIVDFRVDDVSGKPTLIFKDSVGEDVMLNQQDQFVVNESESGEPVPLLTVRRNLKGLINRNVFYRLVEIAEHHKVNGKEHTGVWSNGLFFPLQ</sequence>
<evidence type="ECO:0000259" key="2">
    <source>
        <dbReference type="Pfam" id="PF21028"/>
    </source>
</evidence>
<dbReference type="EMBL" id="CP100390">
    <property type="protein sequence ID" value="UZE94459.1"/>
    <property type="molecule type" value="Genomic_DNA"/>
</dbReference>
<dbReference type="RefSeq" id="WP_265045953.1">
    <property type="nucleotide sequence ID" value="NZ_CP100390.1"/>
</dbReference>
<gene>
    <name evidence="3" type="ORF">NKI27_10170</name>
</gene>
<reference evidence="3" key="1">
    <citation type="submission" date="2022-06" db="EMBL/GenBank/DDBJ databases">
        <title>Alkalimarinus sp. nov., isolated from gut of a Alitta virens.</title>
        <authorList>
            <person name="Yang A.I."/>
            <person name="Shin N.-R."/>
        </authorList>
    </citation>
    <scope>NUCLEOTIDE SEQUENCE</scope>
    <source>
        <strain evidence="3">A2M4</strain>
    </source>
</reference>
<keyword evidence="4" id="KW-1185">Reference proteome</keyword>
<feature type="domain" description="DUF1285" evidence="1">
    <location>
        <begin position="30"/>
        <end position="95"/>
    </location>
</feature>
<dbReference type="InterPro" id="IPR048342">
    <property type="entry name" value="DUF1285_C"/>
</dbReference>
<dbReference type="PIRSF" id="PIRSF029557">
    <property type="entry name" value="UCP029557"/>
    <property type="match status" value="1"/>
</dbReference>
<dbReference type="Pfam" id="PF21028">
    <property type="entry name" value="DUF1285_C"/>
    <property type="match status" value="1"/>
</dbReference>
<name>A0ABY6MXE2_9ALTE</name>
<evidence type="ECO:0000259" key="1">
    <source>
        <dbReference type="Pfam" id="PF06938"/>
    </source>
</evidence>
<evidence type="ECO:0000313" key="4">
    <source>
        <dbReference type="Proteomes" id="UP001163739"/>
    </source>
</evidence>
<dbReference type="Gene3D" id="2.30.270.10">
    <property type="entry name" value="duf1285 protein"/>
    <property type="match status" value="1"/>
</dbReference>
<organism evidence="3 4">
    <name type="scientific">Alkalimarinus alittae</name>
    <dbReference type="NCBI Taxonomy" id="2961619"/>
    <lineage>
        <taxon>Bacteria</taxon>
        <taxon>Pseudomonadati</taxon>
        <taxon>Pseudomonadota</taxon>
        <taxon>Gammaproteobacteria</taxon>
        <taxon>Alteromonadales</taxon>
        <taxon>Alteromonadaceae</taxon>
        <taxon>Alkalimarinus</taxon>
    </lineage>
</organism>
<accession>A0ABY6MXE2</accession>
<dbReference type="Proteomes" id="UP001163739">
    <property type="component" value="Chromosome"/>
</dbReference>
<protein>
    <submittedName>
        <fullName evidence="3">DUF1285 domain-containing protein</fullName>
    </submittedName>
</protein>
<proteinExistence type="predicted"/>
<dbReference type="InterPro" id="IPR048341">
    <property type="entry name" value="DUF1285_N"/>
</dbReference>